<evidence type="ECO:0000313" key="1">
    <source>
        <dbReference type="EMBL" id="GAA4460376.1"/>
    </source>
</evidence>
<reference evidence="2" key="1">
    <citation type="journal article" date="2019" name="Int. J. Syst. Evol. Microbiol.">
        <title>The Global Catalogue of Microorganisms (GCM) 10K type strain sequencing project: providing services to taxonomists for standard genome sequencing and annotation.</title>
        <authorList>
            <consortium name="The Broad Institute Genomics Platform"/>
            <consortium name="The Broad Institute Genome Sequencing Center for Infectious Disease"/>
            <person name="Wu L."/>
            <person name="Ma J."/>
        </authorList>
    </citation>
    <scope>NUCLEOTIDE SEQUENCE [LARGE SCALE GENOMIC DNA]</scope>
    <source>
        <strain evidence="2">JCM 17927</strain>
    </source>
</reference>
<accession>A0ABP8N5S2</accession>
<dbReference type="Proteomes" id="UP001501175">
    <property type="component" value="Unassembled WGS sequence"/>
</dbReference>
<name>A0ABP8N5S2_9BACT</name>
<gene>
    <name evidence="1" type="ORF">GCM10023189_35410</name>
</gene>
<sequence>MVNNQGKLYACPSRDTIADEQCSGSKKVKPDNLSRLASCDRLITRLIPKNYQIPFTVSPVINDLQIYNSPRRQIV</sequence>
<protein>
    <submittedName>
        <fullName evidence="1">Uncharacterized protein</fullName>
    </submittedName>
</protein>
<keyword evidence="2" id="KW-1185">Reference proteome</keyword>
<organism evidence="1 2">
    <name type="scientific">Nibrella saemangeumensis</name>
    <dbReference type="NCBI Taxonomy" id="1084526"/>
    <lineage>
        <taxon>Bacteria</taxon>
        <taxon>Pseudomonadati</taxon>
        <taxon>Bacteroidota</taxon>
        <taxon>Cytophagia</taxon>
        <taxon>Cytophagales</taxon>
        <taxon>Spirosomataceae</taxon>
        <taxon>Nibrella</taxon>
    </lineage>
</organism>
<comment type="caution">
    <text evidence="1">The sequence shown here is derived from an EMBL/GenBank/DDBJ whole genome shotgun (WGS) entry which is preliminary data.</text>
</comment>
<proteinExistence type="predicted"/>
<dbReference type="EMBL" id="BAABHD010000032">
    <property type="protein sequence ID" value="GAA4460376.1"/>
    <property type="molecule type" value="Genomic_DNA"/>
</dbReference>
<evidence type="ECO:0000313" key="2">
    <source>
        <dbReference type="Proteomes" id="UP001501175"/>
    </source>
</evidence>